<feature type="signal peptide" evidence="2">
    <location>
        <begin position="1"/>
        <end position="20"/>
    </location>
</feature>
<protein>
    <submittedName>
        <fullName evidence="4">Uncharacterized protein LOC104596643</fullName>
    </submittedName>
</protein>
<evidence type="ECO:0000256" key="2">
    <source>
        <dbReference type="SAM" id="SignalP"/>
    </source>
</evidence>
<evidence type="ECO:0000256" key="1">
    <source>
        <dbReference type="SAM" id="MobiDB-lite"/>
    </source>
</evidence>
<keyword evidence="3" id="KW-1185">Reference proteome</keyword>
<dbReference type="STRING" id="4432.A0A1U8A4J5"/>
<dbReference type="SUPFAM" id="SSF47699">
    <property type="entry name" value="Bifunctional inhibitor/lipid-transfer protein/seed storage 2S albumin"/>
    <property type="match status" value="1"/>
</dbReference>
<feature type="chain" id="PRO_5043489819" evidence="2">
    <location>
        <begin position="21"/>
        <end position="149"/>
    </location>
</feature>
<dbReference type="InterPro" id="IPR036312">
    <property type="entry name" value="Bifun_inhib/LTP/seed_sf"/>
</dbReference>
<name>A0A1U8A4J5_NELNU</name>
<gene>
    <name evidence="4" type="primary">LOC104596643</name>
</gene>
<dbReference type="AlphaFoldDB" id="A0A1U8A4J5"/>
<proteinExistence type="predicted"/>
<dbReference type="OrthoDB" id="1930534at2759"/>
<organism evidence="3 4">
    <name type="scientific">Nelumbo nucifera</name>
    <name type="common">Sacred lotus</name>
    <dbReference type="NCBI Taxonomy" id="4432"/>
    <lineage>
        <taxon>Eukaryota</taxon>
        <taxon>Viridiplantae</taxon>
        <taxon>Streptophyta</taxon>
        <taxon>Embryophyta</taxon>
        <taxon>Tracheophyta</taxon>
        <taxon>Spermatophyta</taxon>
        <taxon>Magnoliopsida</taxon>
        <taxon>Proteales</taxon>
        <taxon>Nelumbonaceae</taxon>
        <taxon>Nelumbo</taxon>
    </lineage>
</organism>
<feature type="region of interest" description="Disordered" evidence="1">
    <location>
        <begin position="56"/>
        <end position="96"/>
    </location>
</feature>
<sequence>MEAVRLFITVFLVLIAKIISVPPPPHPLCISEIALVSNACAFVPIEHHLTQLTATRTTHRGNQEELVNEQQRQQEHDNEDDRQEGHRRRNYHHDGPSEECCRWLREVDSMCVCQLFVPMPTFLRRPLHSYTIMVDHTCKVVFKCPQQLV</sequence>
<accession>A0A1U8A4J5</accession>
<evidence type="ECO:0000313" key="3">
    <source>
        <dbReference type="Proteomes" id="UP000189703"/>
    </source>
</evidence>
<dbReference type="OMA" id="WAREMDN"/>
<dbReference type="PANTHER" id="PTHR34377:SF3">
    <property type="entry name" value="TETRATRICOPEPTIDE REPEAT (TPR)-LIKE SUPERFAMILY PROTEIN"/>
    <property type="match status" value="1"/>
</dbReference>
<dbReference type="PANTHER" id="PTHR34377">
    <property type="entry name" value="TETRATRICOPEPTIDE REPEAT (TPR)-LIKE SUPERFAMILY PROTEIN"/>
    <property type="match status" value="1"/>
</dbReference>
<keyword evidence="2" id="KW-0732">Signal</keyword>
<dbReference type="KEGG" id="nnu:104596643"/>
<evidence type="ECO:0000313" key="4">
    <source>
        <dbReference type="RefSeq" id="XP_010256204.1"/>
    </source>
</evidence>
<dbReference type="GeneID" id="104596643"/>
<dbReference type="RefSeq" id="XP_010256204.1">
    <property type="nucleotide sequence ID" value="XM_010257902.1"/>
</dbReference>
<dbReference type="Proteomes" id="UP000189703">
    <property type="component" value="Unplaced"/>
</dbReference>
<reference evidence="4" key="1">
    <citation type="submission" date="2025-08" db="UniProtKB">
        <authorList>
            <consortium name="RefSeq"/>
        </authorList>
    </citation>
    <scope>IDENTIFICATION</scope>
</reference>